<proteinExistence type="predicted"/>
<organism evidence="1">
    <name type="scientific">Sesamum latifolium</name>
    <dbReference type="NCBI Taxonomy" id="2727402"/>
    <lineage>
        <taxon>Eukaryota</taxon>
        <taxon>Viridiplantae</taxon>
        <taxon>Streptophyta</taxon>
        <taxon>Embryophyta</taxon>
        <taxon>Tracheophyta</taxon>
        <taxon>Spermatophyta</taxon>
        <taxon>Magnoliopsida</taxon>
        <taxon>eudicotyledons</taxon>
        <taxon>Gunneridae</taxon>
        <taxon>Pentapetalae</taxon>
        <taxon>asterids</taxon>
        <taxon>lamiids</taxon>
        <taxon>Lamiales</taxon>
        <taxon>Pedaliaceae</taxon>
        <taxon>Sesamum</taxon>
    </lineage>
</organism>
<dbReference type="AlphaFoldDB" id="A0AAW2WG00"/>
<reference evidence="1" key="1">
    <citation type="submission" date="2020-06" db="EMBL/GenBank/DDBJ databases">
        <authorList>
            <person name="Li T."/>
            <person name="Hu X."/>
            <person name="Zhang T."/>
            <person name="Song X."/>
            <person name="Zhang H."/>
            <person name="Dai N."/>
            <person name="Sheng W."/>
            <person name="Hou X."/>
            <person name="Wei L."/>
        </authorList>
    </citation>
    <scope>NUCLEOTIDE SEQUENCE</scope>
    <source>
        <strain evidence="1">KEN1</strain>
        <tissue evidence="1">Leaf</tissue>
    </source>
</reference>
<dbReference type="EMBL" id="JACGWN010000008">
    <property type="protein sequence ID" value="KAL0440408.1"/>
    <property type="molecule type" value="Genomic_DNA"/>
</dbReference>
<accession>A0AAW2WG00</accession>
<protein>
    <submittedName>
        <fullName evidence="1">Uncharacterized protein</fullName>
    </submittedName>
</protein>
<evidence type="ECO:0000313" key="1">
    <source>
        <dbReference type="EMBL" id="KAL0440408.1"/>
    </source>
</evidence>
<name>A0AAW2WG00_9LAMI</name>
<reference evidence="1" key="2">
    <citation type="journal article" date="2024" name="Plant">
        <title>Genomic evolution and insights into agronomic trait innovations of Sesamum species.</title>
        <authorList>
            <person name="Miao H."/>
            <person name="Wang L."/>
            <person name="Qu L."/>
            <person name="Liu H."/>
            <person name="Sun Y."/>
            <person name="Le M."/>
            <person name="Wang Q."/>
            <person name="Wei S."/>
            <person name="Zheng Y."/>
            <person name="Lin W."/>
            <person name="Duan Y."/>
            <person name="Cao H."/>
            <person name="Xiong S."/>
            <person name="Wang X."/>
            <person name="Wei L."/>
            <person name="Li C."/>
            <person name="Ma Q."/>
            <person name="Ju M."/>
            <person name="Zhao R."/>
            <person name="Li G."/>
            <person name="Mu C."/>
            <person name="Tian Q."/>
            <person name="Mei H."/>
            <person name="Zhang T."/>
            <person name="Gao T."/>
            <person name="Zhang H."/>
        </authorList>
    </citation>
    <scope>NUCLEOTIDE SEQUENCE</scope>
    <source>
        <strain evidence="1">KEN1</strain>
    </source>
</reference>
<gene>
    <name evidence="1" type="ORF">Slati_2523800</name>
</gene>
<comment type="caution">
    <text evidence="1">The sequence shown here is derived from an EMBL/GenBank/DDBJ whole genome shotgun (WGS) entry which is preliminary data.</text>
</comment>
<sequence>MLVCAPACRLASPSCRHVLRKSLPIVLAKVRLVTPRQLKKYHVNTERLFGGWDYSQVRGLPR</sequence>